<feature type="domain" description="DBF4-type" evidence="6">
    <location>
        <begin position="444"/>
        <end position="493"/>
    </location>
</feature>
<evidence type="ECO:0000259" key="6">
    <source>
        <dbReference type="PROSITE" id="PS51265"/>
    </source>
</evidence>
<dbReference type="SMR" id="C4QV30"/>
<dbReference type="Pfam" id="PF22437">
    <property type="entry name" value="DBF4_BRCT"/>
    <property type="match status" value="1"/>
</dbReference>
<evidence type="ECO:0000256" key="2">
    <source>
        <dbReference type="ARBA" id="ARBA00022771"/>
    </source>
</evidence>
<dbReference type="FunFam" id="6.10.250.3410:FF:000001">
    <property type="entry name" value="Protein DBF4 homolog A"/>
    <property type="match status" value="1"/>
</dbReference>
<dbReference type="Gene3D" id="6.10.250.3410">
    <property type="entry name" value="DBF zinc finger"/>
    <property type="match status" value="1"/>
</dbReference>
<reference evidence="7 8" key="1">
    <citation type="journal article" date="2009" name="Nat. Biotechnol.">
        <title>Genome sequence of the recombinant protein production host Pichia pastoris.</title>
        <authorList>
            <person name="De Schutter K."/>
            <person name="Lin Y.C."/>
            <person name="Tiels P."/>
            <person name="Van Hecke A."/>
            <person name="Glinka S."/>
            <person name="Weber-Lehmann J."/>
            <person name="Rouze P."/>
            <person name="Van de Peer Y."/>
            <person name="Callewaert N."/>
        </authorList>
    </citation>
    <scope>NUCLEOTIDE SEQUENCE [LARGE SCALE GENOMIC DNA]</scope>
    <source>
        <strain evidence="8">GS115 / ATCC 20864</strain>
    </source>
</reference>
<dbReference type="Pfam" id="PF08630">
    <property type="entry name" value="Dfp1_Him1_M"/>
    <property type="match status" value="1"/>
</dbReference>
<evidence type="ECO:0000313" key="8">
    <source>
        <dbReference type="Proteomes" id="UP000000314"/>
    </source>
</evidence>
<dbReference type="SMART" id="SM00586">
    <property type="entry name" value="ZnF_DBF"/>
    <property type="match status" value="1"/>
</dbReference>
<dbReference type="InterPro" id="IPR006572">
    <property type="entry name" value="Znf_DBF"/>
</dbReference>
<sequence>MTTRQPLKETNNNVCKTPARETRKLNAEKATTQHNQNVYVQNANVSSSMRQWQQCWREILKSTVVYFEYDAHEDSAERKKAKQHLERLGCTIDMFFNDGVTIIVSKRPFNSKGVYPANDLFHKAIRRNLKVWSYEKVFRFLRNLGELPSADVGNEKVVGTEENRLSSLLKEEKLLGPTDRDPSAKRDDFHYFKAVYFLVYDFQLKYRPIAFREWSKPDDPDIPHIRASTNGGCPFESDYARPNSERMIKKRRMLYERNKEYRLRLYEASNLKKNVEAPTSVMNPSPQLEDDNKDEDQETNSILSLNEDNENQIQPIATPLPPQSNKPPVEAPVLKRNDTVLLELMNKSHHVIKDNGEIQASGITNISTQQVSQNSAVHQNRGNGLGPIKAEVYNKKVSTDKRKTVTLQRNFQHEETLQESAKIAQDLAPPQLTVKKDRKRKRERAAYDGYCENCRIEYDNLNTHIKTQIHRSFARDDCNFKNIDNLIFKLAESRSLQI</sequence>
<keyword evidence="1" id="KW-0479">Metal-binding</keyword>
<dbReference type="OrthoDB" id="21380at2759"/>
<dbReference type="Gene3D" id="3.40.50.10190">
    <property type="entry name" value="BRCT domain"/>
    <property type="match status" value="1"/>
</dbReference>
<proteinExistence type="predicted"/>
<dbReference type="Pfam" id="PF07535">
    <property type="entry name" value="zf-DBF"/>
    <property type="match status" value="1"/>
</dbReference>
<keyword evidence="2 4" id="KW-0863">Zinc-finger</keyword>
<dbReference type="GO" id="GO:0003676">
    <property type="term" value="F:nucleic acid binding"/>
    <property type="evidence" value="ECO:0007669"/>
    <property type="project" value="InterPro"/>
</dbReference>
<dbReference type="PANTHER" id="PTHR15375">
    <property type="entry name" value="ACTIVATOR OF S-PHASE KINASE-RELATED"/>
    <property type="match status" value="1"/>
</dbReference>
<evidence type="ECO:0000256" key="4">
    <source>
        <dbReference type="PROSITE-ProRule" id="PRU00600"/>
    </source>
</evidence>
<dbReference type="KEGG" id="ppa:PAS_chr1-3_0050"/>
<evidence type="ECO:0000313" key="7">
    <source>
        <dbReference type="EMBL" id="CAY67100.1"/>
    </source>
</evidence>
<evidence type="ECO:0000256" key="1">
    <source>
        <dbReference type="ARBA" id="ARBA00022723"/>
    </source>
</evidence>
<evidence type="ECO:0000256" key="5">
    <source>
        <dbReference type="SAM" id="MobiDB-lite"/>
    </source>
</evidence>
<dbReference type="InterPro" id="IPR038545">
    <property type="entry name" value="Znf_DBF_sf"/>
</dbReference>
<dbReference type="InterPro" id="IPR013939">
    <property type="entry name" value="Regulatory_Dfp1/Him1"/>
</dbReference>
<dbReference type="HOGENOM" id="CLU_023948_0_0_1"/>
<dbReference type="OMA" id="GMKIWAI"/>
<evidence type="ECO:0000256" key="3">
    <source>
        <dbReference type="ARBA" id="ARBA00022833"/>
    </source>
</evidence>
<name>C4QV30_KOMPG</name>
<organism evidence="7 8">
    <name type="scientific">Komagataella phaffii (strain GS115 / ATCC 20864)</name>
    <name type="common">Yeast</name>
    <name type="synonym">Pichia pastoris</name>
    <dbReference type="NCBI Taxonomy" id="644223"/>
    <lineage>
        <taxon>Eukaryota</taxon>
        <taxon>Fungi</taxon>
        <taxon>Dikarya</taxon>
        <taxon>Ascomycota</taxon>
        <taxon>Saccharomycotina</taxon>
        <taxon>Pichiomycetes</taxon>
        <taxon>Pichiales</taxon>
        <taxon>Pichiaceae</taxon>
        <taxon>Komagataella</taxon>
    </lineage>
</organism>
<dbReference type="EMBL" id="FN392319">
    <property type="protein sequence ID" value="CAY67100.1"/>
    <property type="molecule type" value="Genomic_DNA"/>
</dbReference>
<keyword evidence="8" id="KW-1185">Reference proteome</keyword>
<dbReference type="RefSeq" id="XP_002489384.1">
    <property type="nucleotide sequence ID" value="XM_002489339.1"/>
</dbReference>
<feature type="compositionally biased region" description="Acidic residues" evidence="5">
    <location>
        <begin position="288"/>
        <end position="298"/>
    </location>
</feature>
<dbReference type="Proteomes" id="UP000000314">
    <property type="component" value="Chromosome 1"/>
</dbReference>
<dbReference type="InterPro" id="IPR051590">
    <property type="entry name" value="Replication_Regulatory_Kinase"/>
</dbReference>
<gene>
    <name evidence="7" type="ordered locus">PAS_chr1-3_0050</name>
</gene>
<dbReference type="AlphaFoldDB" id="C4QV30"/>
<dbReference type="InParanoid" id="C4QV30"/>
<dbReference type="GO" id="GO:0008270">
    <property type="term" value="F:zinc ion binding"/>
    <property type="evidence" value="ECO:0007669"/>
    <property type="project" value="UniProtKB-KW"/>
</dbReference>
<protein>
    <submittedName>
        <fullName evidence="7">Regulatory subunit of Cdc7p-Dbf4p kinase complex</fullName>
    </submittedName>
</protein>
<keyword evidence="3" id="KW-0862">Zinc</keyword>
<dbReference type="GeneID" id="8197361"/>
<dbReference type="GO" id="GO:0010571">
    <property type="term" value="P:positive regulation of nuclear cell cycle DNA replication"/>
    <property type="evidence" value="ECO:0007669"/>
    <property type="project" value="TreeGrafter"/>
</dbReference>
<dbReference type="GO" id="GO:1901987">
    <property type="term" value="P:regulation of cell cycle phase transition"/>
    <property type="evidence" value="ECO:0007669"/>
    <property type="project" value="TreeGrafter"/>
</dbReference>
<dbReference type="STRING" id="644223.C4QV30"/>
<dbReference type="PANTHER" id="PTHR15375:SF26">
    <property type="entry name" value="PROTEIN CHIFFON"/>
    <property type="match status" value="1"/>
</dbReference>
<dbReference type="GO" id="GO:0031431">
    <property type="term" value="C:Dbf4-dependent protein kinase complex"/>
    <property type="evidence" value="ECO:0007669"/>
    <property type="project" value="TreeGrafter"/>
</dbReference>
<dbReference type="PROSITE" id="PS51265">
    <property type="entry name" value="ZF_DBF4"/>
    <property type="match status" value="1"/>
</dbReference>
<accession>C4QV30</accession>
<feature type="region of interest" description="Disordered" evidence="5">
    <location>
        <begin position="276"/>
        <end position="298"/>
    </location>
</feature>
<dbReference type="FunCoup" id="C4QV30">
    <property type="interactions" value="169"/>
</dbReference>
<dbReference type="GO" id="GO:0043539">
    <property type="term" value="F:protein serine/threonine kinase activator activity"/>
    <property type="evidence" value="ECO:0007669"/>
    <property type="project" value="TreeGrafter"/>
</dbReference>
<dbReference type="InterPro" id="IPR036420">
    <property type="entry name" value="BRCT_dom_sf"/>
</dbReference>
<dbReference type="InterPro" id="IPR055116">
    <property type="entry name" value="DBF4_BRCT"/>
</dbReference>
<dbReference type="eggNOG" id="KOG4139">
    <property type="taxonomic scope" value="Eukaryota"/>
</dbReference>